<reference evidence="1" key="1">
    <citation type="submission" date="2017-08" db="EMBL/GenBank/DDBJ databases">
        <title>Haloferax marisrubri sp. nov., isolated from the Discovery deep brine-seawater interface in the Red Sea.</title>
        <authorList>
            <person name="Zhang G."/>
            <person name="Stingl U."/>
        </authorList>
    </citation>
    <scope>NUCLEOTIDE SEQUENCE [LARGE SCALE GENOMIC DNA]</scope>
    <source>
        <strain evidence="1">SB3</strain>
    </source>
</reference>
<dbReference type="InterPro" id="IPR036287">
    <property type="entry name" value="Rv1873-like_sf"/>
</dbReference>
<keyword evidence="2" id="KW-1185">Reference proteome</keyword>
<dbReference type="AlphaFoldDB" id="A0A2P4NPQ7"/>
<protein>
    <submittedName>
        <fullName evidence="1">DUF1810 domain-containing protein</fullName>
    </submittedName>
</protein>
<organism evidence="1 2">
    <name type="scientific">Haloferax marisrubri</name>
    <dbReference type="NCBI Taxonomy" id="1544719"/>
    <lineage>
        <taxon>Archaea</taxon>
        <taxon>Methanobacteriati</taxon>
        <taxon>Methanobacteriota</taxon>
        <taxon>Stenosarchaea group</taxon>
        <taxon>Halobacteria</taxon>
        <taxon>Halobacteriales</taxon>
        <taxon>Haloferacaceae</taxon>
        <taxon>Haloferax</taxon>
    </lineage>
</organism>
<dbReference type="RefSeq" id="WP_058567056.1">
    <property type="nucleotide sequence ID" value="NZ_LOPW02000016.1"/>
</dbReference>
<dbReference type="Pfam" id="PF08837">
    <property type="entry name" value="DUF1810"/>
    <property type="match status" value="1"/>
</dbReference>
<proteinExistence type="predicted"/>
<name>A0A2P4NPQ7_9EURY</name>
<evidence type="ECO:0000313" key="2">
    <source>
        <dbReference type="Proteomes" id="UP000053621"/>
    </source>
</evidence>
<dbReference type="OrthoDB" id="262204at2157"/>
<dbReference type="SUPFAM" id="SSF140736">
    <property type="entry name" value="Rv1873-like"/>
    <property type="match status" value="1"/>
</dbReference>
<dbReference type="PIRSF" id="PIRSF008546">
    <property type="entry name" value="UCP008546"/>
    <property type="match status" value="1"/>
</dbReference>
<sequence length="145" mass="16618">MSRSEDPHDLQRFVEAQESVITQVKRELRAGRKQSHWMWFVFPQVEGLGSSQMSQRYAIASLDEAEAYLGHPVLSPRLLECTTLVNDIDCRSANDVFGSPDDRKFRSSMTLFETVADDPEPFKTALMQYYDGQRDPKTIELLADK</sequence>
<dbReference type="Gene3D" id="1.25.40.380">
    <property type="entry name" value="Protein of unknown function DUF1810"/>
    <property type="match status" value="1"/>
</dbReference>
<comment type="caution">
    <text evidence="1">The sequence shown here is derived from an EMBL/GenBank/DDBJ whole genome shotgun (WGS) entry which is preliminary data.</text>
</comment>
<evidence type="ECO:0000313" key="1">
    <source>
        <dbReference type="EMBL" id="POG55099.1"/>
    </source>
</evidence>
<dbReference type="EMBL" id="LOPW02000016">
    <property type="protein sequence ID" value="POG55099.1"/>
    <property type="molecule type" value="Genomic_DNA"/>
</dbReference>
<dbReference type="InterPro" id="IPR014937">
    <property type="entry name" value="DUF1810"/>
</dbReference>
<gene>
    <name evidence="1" type="ORF">AUR65_011770</name>
</gene>
<accession>A0A2P4NPQ7</accession>
<dbReference type="Proteomes" id="UP000053621">
    <property type="component" value="Unassembled WGS sequence"/>
</dbReference>